<reference evidence="5 6" key="1">
    <citation type="submission" date="2018-12" db="EMBL/GenBank/DDBJ databases">
        <title>Complete genome sequence of Flaviflexus salsibiostraticola KCTC 33148.</title>
        <authorList>
            <person name="Bae J.-W."/>
        </authorList>
    </citation>
    <scope>NUCLEOTIDE SEQUENCE [LARGE SCALE GENOMIC DNA]</scope>
    <source>
        <strain evidence="5 6">KCTC 33148</strain>
    </source>
</reference>
<gene>
    <name evidence="5" type="ORF">EJO69_09975</name>
</gene>
<evidence type="ECO:0000256" key="1">
    <source>
        <dbReference type="ARBA" id="ARBA00022676"/>
    </source>
</evidence>
<keyword evidence="6" id="KW-1185">Reference proteome</keyword>
<dbReference type="PANTHER" id="PTHR12526:SF635">
    <property type="entry name" value="GLYCOSYL TRANSFERASE GROUP 1"/>
    <property type="match status" value="1"/>
</dbReference>
<evidence type="ECO:0000313" key="6">
    <source>
        <dbReference type="Proteomes" id="UP000270021"/>
    </source>
</evidence>
<feature type="domain" description="Glycosyltransferase subfamily 4-like N-terminal" evidence="4">
    <location>
        <begin position="25"/>
        <end position="200"/>
    </location>
</feature>
<dbReference type="InterPro" id="IPR028098">
    <property type="entry name" value="Glyco_trans_4-like_N"/>
</dbReference>
<dbReference type="Gene3D" id="3.40.50.2000">
    <property type="entry name" value="Glycogen Phosphorylase B"/>
    <property type="match status" value="2"/>
</dbReference>
<dbReference type="Pfam" id="PF13439">
    <property type="entry name" value="Glyco_transf_4"/>
    <property type="match status" value="1"/>
</dbReference>
<proteinExistence type="predicted"/>
<evidence type="ECO:0000259" key="4">
    <source>
        <dbReference type="Pfam" id="PF13439"/>
    </source>
</evidence>
<dbReference type="RefSeq" id="WP_126041458.1">
    <property type="nucleotide sequence ID" value="NZ_CP034438.1"/>
</dbReference>
<organism evidence="5 6">
    <name type="scientific">Flaviflexus salsibiostraticola</name>
    <dbReference type="NCBI Taxonomy" id="1282737"/>
    <lineage>
        <taxon>Bacteria</taxon>
        <taxon>Bacillati</taxon>
        <taxon>Actinomycetota</taxon>
        <taxon>Actinomycetes</taxon>
        <taxon>Actinomycetales</taxon>
        <taxon>Actinomycetaceae</taxon>
        <taxon>Flaviflexus</taxon>
    </lineage>
</organism>
<keyword evidence="2 5" id="KW-0808">Transferase</keyword>
<dbReference type="AlphaFoldDB" id="A0A3Q8WUF2"/>
<evidence type="ECO:0000259" key="3">
    <source>
        <dbReference type="Pfam" id="PF00534"/>
    </source>
</evidence>
<dbReference type="SUPFAM" id="SSF53756">
    <property type="entry name" value="UDP-Glycosyltransferase/glycogen phosphorylase"/>
    <property type="match status" value="1"/>
</dbReference>
<dbReference type="KEGG" id="fsl:EJO69_09975"/>
<dbReference type="GO" id="GO:0016757">
    <property type="term" value="F:glycosyltransferase activity"/>
    <property type="evidence" value="ECO:0007669"/>
    <property type="project" value="UniProtKB-KW"/>
</dbReference>
<evidence type="ECO:0000256" key="2">
    <source>
        <dbReference type="ARBA" id="ARBA00022679"/>
    </source>
</evidence>
<accession>A0A3Q8WUF2</accession>
<name>A0A3Q8WUF2_9ACTO</name>
<dbReference type="OrthoDB" id="9810929at2"/>
<dbReference type="Proteomes" id="UP000270021">
    <property type="component" value="Chromosome"/>
</dbReference>
<sequence>MKISMISEHASPLATVGGVDAGAQNVHVAALAQALGERGHDVTIFARRDRADLPETVAFAEGVRVVNVAAGPADSISKDDMLPFMPALGQGIAAYWGQHPDTIPDVVHTHFWMSGLAGREALDQAGLSVPLVHTFHALGTVKRRHQGALDTSPPDRVHLEPQVGLDSTHIIATCNDEVRELEAMGIDAGKTTVVPSGVDLRLFRADVTPEATNGARRIVSVGRLVARKGMDLGISALAHLVRRGYDDVELHIIGGGSSGDLSGDNEAMRLTEVAEELGVADRVFLRGHVPRADMPAIFRSASLVACTPWYEPFGIVPLEAMACGVPVVAAKVGGLADTVVDGLTGLLVPPHAPEAIATAAALLLDNPGLASELGRHGITRARERYAWPQVARDTEQVYERLCAEKDIEVGSPVDDFVEFDRIERARRRDRALKDEETRIRLAARVEEARARQVRLRGAGEDIRVRRTQL</sequence>
<dbReference type="PANTHER" id="PTHR12526">
    <property type="entry name" value="GLYCOSYLTRANSFERASE"/>
    <property type="match status" value="1"/>
</dbReference>
<evidence type="ECO:0000313" key="5">
    <source>
        <dbReference type="EMBL" id="AZN30589.1"/>
    </source>
</evidence>
<dbReference type="EMBL" id="CP034438">
    <property type="protein sequence ID" value="AZN30589.1"/>
    <property type="molecule type" value="Genomic_DNA"/>
</dbReference>
<protein>
    <submittedName>
        <fullName evidence="5">Glycosyltransferase family 1 protein</fullName>
    </submittedName>
</protein>
<feature type="domain" description="Glycosyl transferase family 1" evidence="3">
    <location>
        <begin position="214"/>
        <end position="377"/>
    </location>
</feature>
<dbReference type="InterPro" id="IPR001296">
    <property type="entry name" value="Glyco_trans_1"/>
</dbReference>
<keyword evidence="1" id="KW-0328">Glycosyltransferase</keyword>
<dbReference type="Pfam" id="PF00534">
    <property type="entry name" value="Glycos_transf_1"/>
    <property type="match status" value="1"/>
</dbReference>